<dbReference type="eggNOG" id="ENOG502SUUC">
    <property type="taxonomic scope" value="Eukaryota"/>
</dbReference>
<evidence type="ECO:0000256" key="1">
    <source>
        <dbReference type="ARBA" id="ARBA00022679"/>
    </source>
</evidence>
<dbReference type="EMBL" id="KB445561">
    <property type="protein sequence ID" value="EMC92782.1"/>
    <property type="molecule type" value="Genomic_DNA"/>
</dbReference>
<feature type="domain" description="N-acetyltransferase" evidence="3">
    <location>
        <begin position="2"/>
        <end position="164"/>
    </location>
</feature>
<dbReference type="GeneID" id="19117064"/>
<reference evidence="4 5" key="1">
    <citation type="journal article" date="2012" name="PLoS Pathog.">
        <title>Diverse lifestyles and strategies of plant pathogenesis encoded in the genomes of eighteen Dothideomycetes fungi.</title>
        <authorList>
            <person name="Ohm R.A."/>
            <person name="Feau N."/>
            <person name="Henrissat B."/>
            <person name="Schoch C.L."/>
            <person name="Horwitz B.A."/>
            <person name="Barry K.W."/>
            <person name="Condon B.J."/>
            <person name="Copeland A.C."/>
            <person name="Dhillon B."/>
            <person name="Glaser F."/>
            <person name="Hesse C.N."/>
            <person name="Kosti I."/>
            <person name="LaButti K."/>
            <person name="Lindquist E.A."/>
            <person name="Lucas S."/>
            <person name="Salamov A.A."/>
            <person name="Bradshaw R.E."/>
            <person name="Ciuffetti L."/>
            <person name="Hamelin R.C."/>
            <person name="Kema G.H.J."/>
            <person name="Lawrence C."/>
            <person name="Scott J.A."/>
            <person name="Spatafora J.W."/>
            <person name="Turgeon B.G."/>
            <person name="de Wit P.J.G.M."/>
            <person name="Zhong S."/>
            <person name="Goodwin S.B."/>
            <person name="Grigoriev I.V."/>
        </authorList>
    </citation>
    <scope>NUCLEOTIDE SEQUENCE [LARGE SCALE GENOMIC DNA]</scope>
    <source>
        <strain evidence="4 5">UAMH 10762</strain>
    </source>
</reference>
<evidence type="ECO:0000313" key="5">
    <source>
        <dbReference type="Proteomes" id="UP000011761"/>
    </source>
</evidence>
<dbReference type="OrthoDB" id="41532at2759"/>
<dbReference type="AlphaFoldDB" id="M2LFG5"/>
<dbReference type="Proteomes" id="UP000011761">
    <property type="component" value="Unassembled WGS sequence"/>
</dbReference>
<evidence type="ECO:0000259" key="3">
    <source>
        <dbReference type="PROSITE" id="PS51186"/>
    </source>
</evidence>
<dbReference type="RefSeq" id="XP_007679940.1">
    <property type="nucleotide sequence ID" value="XM_007681750.1"/>
</dbReference>
<evidence type="ECO:0000256" key="2">
    <source>
        <dbReference type="ARBA" id="ARBA00023315"/>
    </source>
</evidence>
<dbReference type="GO" id="GO:0016747">
    <property type="term" value="F:acyltransferase activity, transferring groups other than amino-acyl groups"/>
    <property type="evidence" value="ECO:0007669"/>
    <property type="project" value="InterPro"/>
</dbReference>
<keyword evidence="1" id="KW-0808">Transferase</keyword>
<accession>M2LFG5</accession>
<dbReference type="Pfam" id="PF13508">
    <property type="entry name" value="Acetyltransf_7"/>
    <property type="match status" value="1"/>
</dbReference>
<dbReference type="OMA" id="GYPVNWP"/>
<organism evidence="4 5">
    <name type="scientific">Baudoinia panamericana (strain UAMH 10762)</name>
    <name type="common">Angels' share fungus</name>
    <name type="synonym">Baudoinia compniacensis (strain UAMH 10762)</name>
    <dbReference type="NCBI Taxonomy" id="717646"/>
    <lineage>
        <taxon>Eukaryota</taxon>
        <taxon>Fungi</taxon>
        <taxon>Dikarya</taxon>
        <taxon>Ascomycota</taxon>
        <taxon>Pezizomycotina</taxon>
        <taxon>Dothideomycetes</taxon>
        <taxon>Dothideomycetidae</taxon>
        <taxon>Mycosphaerellales</taxon>
        <taxon>Teratosphaeriaceae</taxon>
        <taxon>Baudoinia</taxon>
    </lineage>
</organism>
<gene>
    <name evidence="4" type="ORF">BAUCODRAFT_77041</name>
</gene>
<dbReference type="InterPro" id="IPR050832">
    <property type="entry name" value="Bact_Acetyltransf"/>
</dbReference>
<keyword evidence="5" id="KW-1185">Reference proteome</keyword>
<dbReference type="InterPro" id="IPR000182">
    <property type="entry name" value="GNAT_dom"/>
</dbReference>
<name>M2LFG5_BAUPA</name>
<proteinExistence type="predicted"/>
<keyword evidence="2" id="KW-0012">Acyltransferase</keyword>
<dbReference type="PANTHER" id="PTHR43877:SF2">
    <property type="entry name" value="AMINOALKYLPHOSPHONATE N-ACETYLTRANSFERASE-RELATED"/>
    <property type="match status" value="1"/>
</dbReference>
<dbReference type="InterPro" id="IPR016181">
    <property type="entry name" value="Acyl_CoA_acyltransferase"/>
</dbReference>
<evidence type="ECO:0000313" key="4">
    <source>
        <dbReference type="EMBL" id="EMC92782.1"/>
    </source>
</evidence>
<dbReference type="PANTHER" id="PTHR43877">
    <property type="entry name" value="AMINOALKYLPHOSPHONATE N-ACETYLTRANSFERASE-RELATED-RELATED"/>
    <property type="match status" value="1"/>
</dbReference>
<dbReference type="Gene3D" id="3.40.630.30">
    <property type="match status" value="1"/>
</dbReference>
<sequence>MITVRERAARDVDECVELLELVYQRDGYPVQGTANAVSFLTGESTWRAWVAEEQGRIVGHIAVSSPSNDDLAVALHRSIYGNQAIAVLERLFVHPTARGCGAASALMQTAQSYGASKGQRLVLFALIKDRNAIRLYERLGWRNFGTALYNYGNGKQMDAICFCTPQLQADVGIPPGESTAAVVQL</sequence>
<protein>
    <recommendedName>
        <fullName evidence="3">N-acetyltransferase domain-containing protein</fullName>
    </recommendedName>
</protein>
<dbReference type="KEGG" id="bcom:BAUCODRAFT_77041"/>
<dbReference type="HOGENOM" id="CLU_123909_0_0_1"/>
<dbReference type="SUPFAM" id="SSF55729">
    <property type="entry name" value="Acyl-CoA N-acyltransferases (Nat)"/>
    <property type="match status" value="1"/>
</dbReference>
<dbReference type="PROSITE" id="PS51186">
    <property type="entry name" value="GNAT"/>
    <property type="match status" value="1"/>
</dbReference>
<dbReference type="CDD" id="cd04301">
    <property type="entry name" value="NAT_SF"/>
    <property type="match status" value="1"/>
</dbReference>